<dbReference type="Proteomes" id="UP000008066">
    <property type="component" value="Unassembled WGS sequence"/>
</dbReference>
<dbReference type="HOGENOM" id="CLU_447581_0_0_1"/>
<name>G0S7E6_CHATD</name>
<evidence type="ECO:0000313" key="1">
    <source>
        <dbReference type="EMBL" id="EGS21790.1"/>
    </source>
</evidence>
<proteinExistence type="predicted"/>
<dbReference type="RefSeq" id="XP_006694086.1">
    <property type="nucleotide sequence ID" value="XM_006694023.1"/>
</dbReference>
<dbReference type="KEGG" id="cthr:CTHT_0036580"/>
<sequence>MTQSSPPSLKLEPPLLYSDHTLDCRRLARQVRNFMKDPLPDISLPLEPYDVEQGQGLEFPRALVEADKEQTKSVENEKLNVTRDILWYISQTIKSDWTEENQQQLYESAAGYPGLWARRPMTPPLSPMFEQFEQYFVPDDDTCQIPVPSDPSSRLSQEIEGAEARILIPDAEFWAQALENDVFKECEDDIDISKMIKNGELSVSLEVSSPLVASRDMKIDVPLLPSYDDANASTAIPLLDSSELAPATALITSGDITSESEGPTGQLVKLFLESEEKMTRGAEQEKPQPLDPTVRVTVPVMDFSIPASEWELNLWNAITVFRWIRENTPVDWQGVKWTYSRAAEQRMVWAPIAHLKEMKPLEEKIDEDPRLLGDFFSPIPDDDIPHSEDYVYKTPGLAIFQVNEYDDDQDDYLTLQNSPKKPQSTLFALDDQPLSLSSPANTSYHCAFNDWHNSPDLMVLLDIKQRQISEKIQKKQPTKRLRAEEENQTDTDAFSSELIPSTNVLKGVMAEYTDFSSLVDNFLDMNFPKRPKLTHSSYFQKQDTFKKAQPTFNSSPQTSASASTPTPALAPTVVLPDTPPRVVVSSTVSMMVLNHLKQDRCPSIKEQTAW</sequence>
<organism evidence="2">
    <name type="scientific">Chaetomium thermophilum (strain DSM 1495 / CBS 144.50 / IMI 039719)</name>
    <name type="common">Thermochaetoides thermophila</name>
    <dbReference type="NCBI Taxonomy" id="759272"/>
    <lineage>
        <taxon>Eukaryota</taxon>
        <taxon>Fungi</taxon>
        <taxon>Dikarya</taxon>
        <taxon>Ascomycota</taxon>
        <taxon>Pezizomycotina</taxon>
        <taxon>Sordariomycetes</taxon>
        <taxon>Sordariomycetidae</taxon>
        <taxon>Sordariales</taxon>
        <taxon>Chaetomiaceae</taxon>
        <taxon>Thermochaetoides</taxon>
    </lineage>
</organism>
<accession>G0S7E6</accession>
<dbReference type="AlphaFoldDB" id="G0S7E6"/>
<dbReference type="eggNOG" id="ENOG502RXCE">
    <property type="taxonomic scope" value="Eukaryota"/>
</dbReference>
<dbReference type="EMBL" id="GL988041">
    <property type="protein sequence ID" value="EGS21790.1"/>
    <property type="molecule type" value="Genomic_DNA"/>
</dbReference>
<dbReference type="GeneID" id="18257696"/>
<evidence type="ECO:0000313" key="2">
    <source>
        <dbReference type="Proteomes" id="UP000008066"/>
    </source>
</evidence>
<reference evidence="1 2" key="1">
    <citation type="journal article" date="2011" name="Cell">
        <title>Insight into structure and assembly of the nuclear pore complex by utilizing the genome of a eukaryotic thermophile.</title>
        <authorList>
            <person name="Amlacher S."/>
            <person name="Sarges P."/>
            <person name="Flemming D."/>
            <person name="van Noort V."/>
            <person name="Kunze R."/>
            <person name="Devos D.P."/>
            <person name="Arumugam M."/>
            <person name="Bork P."/>
            <person name="Hurt E."/>
        </authorList>
    </citation>
    <scope>NUCLEOTIDE SEQUENCE [LARGE SCALE GENOMIC DNA]</scope>
    <source>
        <strain evidence="2">DSM 1495 / CBS 144.50 / IMI 039719</strain>
    </source>
</reference>
<gene>
    <name evidence="1" type="ORF">CTHT_0036580</name>
</gene>
<dbReference type="OrthoDB" id="3647246at2759"/>
<keyword evidence="2" id="KW-1185">Reference proteome</keyword>
<protein>
    <submittedName>
        <fullName evidence="1">Uncharacterized protein</fullName>
    </submittedName>
</protein>